<feature type="compositionally biased region" description="Basic and acidic residues" evidence="1">
    <location>
        <begin position="43"/>
        <end position="52"/>
    </location>
</feature>
<name>A0A497X2I4_9RHOB</name>
<dbReference type="RefSeq" id="WP_121020613.1">
    <property type="nucleotide sequence ID" value="NZ_RCCE01000001.1"/>
</dbReference>
<dbReference type="OrthoDB" id="7829050at2"/>
<dbReference type="EMBL" id="RCCE01000001">
    <property type="protein sequence ID" value="RLJ59883.1"/>
    <property type="molecule type" value="Genomic_DNA"/>
</dbReference>
<proteinExistence type="predicted"/>
<feature type="compositionally biased region" description="Basic and acidic residues" evidence="1">
    <location>
        <begin position="125"/>
        <end position="140"/>
    </location>
</feature>
<feature type="compositionally biased region" description="Basic and acidic residues" evidence="1">
    <location>
        <begin position="147"/>
        <end position="160"/>
    </location>
</feature>
<reference evidence="2 3" key="1">
    <citation type="submission" date="2018-10" db="EMBL/GenBank/DDBJ databases">
        <title>Genomic Encyclopedia of Archaeal and Bacterial Type Strains, Phase II (KMG-II): from individual species to whole genera.</title>
        <authorList>
            <person name="Goeker M."/>
        </authorList>
    </citation>
    <scope>NUCLEOTIDE SEQUENCE [LARGE SCALE GENOMIC DNA]</scope>
    <source>
        <strain evidence="2 3">DSM 29466</strain>
    </source>
</reference>
<dbReference type="AlphaFoldDB" id="A0A497X2I4"/>
<evidence type="ECO:0000313" key="3">
    <source>
        <dbReference type="Proteomes" id="UP000269157"/>
    </source>
</evidence>
<evidence type="ECO:0000313" key="2">
    <source>
        <dbReference type="EMBL" id="RLJ59883.1"/>
    </source>
</evidence>
<sequence>MSLLSRLLPRAGHSTTALALPKGIARTGAMDLAHPLHRMDDEDAKPLHRVEQQDNAASHSPSEVSPSASLSRSENEEAQPLHRAKDDEAEPMNRAPEEEAQPCRRAEDENAAQPLQRAGTDDEEQAMHRAEVEDETRALDRTQAPRATDDDLQPLRRSEEEAAQPLHRLEEYAQPLARLSPPDDQQLTAENGPKPASLSSTDDQPPAMTLRREPVLGPPVAPNAAAMTEAGPLPQTDTAPAQFEPFEHPYTDAEPNAPARFDPPQQNPISPEGPAKVVIDQVDVVIHEPTRASAPASPVADLSAMARRRYLGGF</sequence>
<protein>
    <submittedName>
        <fullName evidence="2">Uncharacterized protein</fullName>
    </submittedName>
</protein>
<feature type="region of interest" description="Disordered" evidence="1">
    <location>
        <begin position="43"/>
        <end position="273"/>
    </location>
</feature>
<evidence type="ECO:0000256" key="1">
    <source>
        <dbReference type="SAM" id="MobiDB-lite"/>
    </source>
</evidence>
<accession>A0A497X2I4</accession>
<dbReference type="Proteomes" id="UP000269157">
    <property type="component" value="Unassembled WGS sequence"/>
</dbReference>
<comment type="caution">
    <text evidence="2">The sequence shown here is derived from an EMBL/GenBank/DDBJ whole genome shotgun (WGS) entry which is preliminary data.</text>
</comment>
<feature type="compositionally biased region" description="Low complexity" evidence="1">
    <location>
        <begin position="56"/>
        <end position="72"/>
    </location>
</feature>
<organism evidence="2 3">
    <name type="scientific">Litoreibacter meonggei</name>
    <dbReference type="NCBI Taxonomy" id="1049199"/>
    <lineage>
        <taxon>Bacteria</taxon>
        <taxon>Pseudomonadati</taxon>
        <taxon>Pseudomonadota</taxon>
        <taxon>Alphaproteobacteria</taxon>
        <taxon>Rhodobacterales</taxon>
        <taxon>Roseobacteraceae</taxon>
        <taxon>Litoreibacter</taxon>
    </lineage>
</organism>
<gene>
    <name evidence="2" type="ORF">BCF46_0073</name>
</gene>
<feature type="compositionally biased region" description="Basic and acidic residues" evidence="1">
    <location>
        <begin position="73"/>
        <end position="86"/>
    </location>
</feature>
<feature type="compositionally biased region" description="Basic and acidic residues" evidence="1">
    <location>
        <begin position="95"/>
        <end position="108"/>
    </location>
</feature>
<keyword evidence="3" id="KW-1185">Reference proteome</keyword>